<dbReference type="KEGG" id="tmar:MARIT_2629"/>
<dbReference type="GO" id="GO:0005525">
    <property type="term" value="F:GTP binding"/>
    <property type="evidence" value="ECO:0007669"/>
    <property type="project" value="UniProtKB-UniRule"/>
</dbReference>
<dbReference type="HAMAP" id="MF_01820">
    <property type="entry name" value="GTPase_RsgA"/>
    <property type="match status" value="1"/>
</dbReference>
<feature type="binding site" evidence="10">
    <location>
        <position position="300"/>
    </location>
    <ligand>
        <name>Zn(2+)</name>
        <dbReference type="ChEBI" id="CHEBI:29105"/>
    </ligand>
</feature>
<accession>A0A2H1ECL0</accession>
<dbReference type="Gene3D" id="3.40.50.300">
    <property type="entry name" value="P-loop containing nucleotide triphosphate hydrolases"/>
    <property type="match status" value="1"/>
</dbReference>
<dbReference type="GO" id="GO:0005737">
    <property type="term" value="C:cytoplasm"/>
    <property type="evidence" value="ECO:0007669"/>
    <property type="project" value="UniProtKB-SubCell"/>
</dbReference>
<dbReference type="InterPro" id="IPR031944">
    <property type="entry name" value="RsgA_N"/>
</dbReference>
<comment type="subunit">
    <text evidence="10">Monomer. Associates with 30S ribosomal subunit, binds 16S rRNA.</text>
</comment>
<dbReference type="PROSITE" id="PS50936">
    <property type="entry name" value="ENGC_GTPASE"/>
    <property type="match status" value="1"/>
</dbReference>
<dbReference type="Pfam" id="PF03193">
    <property type="entry name" value="RsgA_GTPase"/>
    <property type="match status" value="1"/>
</dbReference>
<evidence type="ECO:0000256" key="1">
    <source>
        <dbReference type="ARBA" id="ARBA00022490"/>
    </source>
</evidence>
<sequence>MVPTLVGIIFHTFLKFYSHLCLMTGTVYKSTGSWYWVKTNNTLYKCRIKGKFRLKGIKSTNPIAVGDKVDFNIESNNSNEETGVIHKIYERENFIVRKSVNLSKQTHVIAANIDQVFLLITIDNPPTFTTFIDRFLVSTRAYRIDTILIFNKIDSYKIEQRAEILYLRDIYEKIGYRCIDVSATKNQNIATVKEMMTGKTSMFIGHSGVGKSTLVNAIEPSLNLKTNKISDQHKQGQHTTTFAEMFDLNFNAKIIDTPGIKGFGVVDIEREELGDYFPEFFALKQGCKFNNCIHLKEPRCAVKDALEEETISWSRYKSYLQILEGEEEHYRTDIWEKE</sequence>
<dbReference type="NCBIfam" id="TIGR00157">
    <property type="entry name" value="ribosome small subunit-dependent GTPase A"/>
    <property type="match status" value="1"/>
</dbReference>
<keyword evidence="2 10" id="KW-0690">Ribosome biogenesis</keyword>
<evidence type="ECO:0000256" key="5">
    <source>
        <dbReference type="ARBA" id="ARBA00022741"/>
    </source>
</evidence>
<dbReference type="PROSITE" id="PS51721">
    <property type="entry name" value="G_CP"/>
    <property type="match status" value="1"/>
</dbReference>
<feature type="domain" description="EngC GTPase" evidence="11">
    <location>
        <begin position="111"/>
        <end position="261"/>
    </location>
</feature>
<evidence type="ECO:0000256" key="3">
    <source>
        <dbReference type="ARBA" id="ARBA00022723"/>
    </source>
</evidence>
<feature type="binding site" evidence="10">
    <location>
        <begin position="205"/>
        <end position="213"/>
    </location>
    <ligand>
        <name>GTP</name>
        <dbReference type="ChEBI" id="CHEBI:37565"/>
    </ligand>
</feature>
<dbReference type="InterPro" id="IPR004881">
    <property type="entry name" value="Ribosome_biogen_GTPase_RsgA"/>
</dbReference>
<dbReference type="Gene3D" id="1.10.40.50">
    <property type="entry name" value="Probable gtpase engc, domain 3"/>
    <property type="match status" value="1"/>
</dbReference>
<dbReference type="EC" id="3.6.1.-" evidence="10"/>
<evidence type="ECO:0000256" key="9">
    <source>
        <dbReference type="ARBA" id="ARBA00023134"/>
    </source>
</evidence>
<evidence type="ECO:0000256" key="4">
    <source>
        <dbReference type="ARBA" id="ARBA00022730"/>
    </source>
</evidence>
<dbReference type="Gene3D" id="2.40.50.140">
    <property type="entry name" value="Nucleic acid-binding proteins"/>
    <property type="match status" value="1"/>
</dbReference>
<feature type="binding site" evidence="10">
    <location>
        <position position="287"/>
    </location>
    <ligand>
        <name>Zn(2+)</name>
        <dbReference type="ChEBI" id="CHEBI:29105"/>
    </ligand>
</feature>
<dbReference type="STRING" id="1349785.GCA_000509405_00462"/>
<evidence type="ECO:0000256" key="7">
    <source>
        <dbReference type="ARBA" id="ARBA00022833"/>
    </source>
</evidence>
<dbReference type="InterPro" id="IPR027417">
    <property type="entry name" value="P-loop_NTPase"/>
</dbReference>
<keyword evidence="14" id="KW-1185">Reference proteome</keyword>
<dbReference type="InterPro" id="IPR030378">
    <property type="entry name" value="G_CP_dom"/>
</dbReference>
<dbReference type="SUPFAM" id="SSF50249">
    <property type="entry name" value="Nucleic acid-binding proteins"/>
    <property type="match status" value="1"/>
</dbReference>
<dbReference type="GO" id="GO:0003924">
    <property type="term" value="F:GTPase activity"/>
    <property type="evidence" value="ECO:0007669"/>
    <property type="project" value="UniProtKB-UniRule"/>
</dbReference>
<keyword evidence="1 10" id="KW-0963">Cytoplasm</keyword>
<evidence type="ECO:0000256" key="8">
    <source>
        <dbReference type="ARBA" id="ARBA00022884"/>
    </source>
</evidence>
<proteinExistence type="inferred from homology"/>
<keyword evidence="3 10" id="KW-0479">Metal-binding</keyword>
<feature type="domain" description="CP-type G" evidence="12">
    <location>
        <begin position="102"/>
        <end position="263"/>
    </location>
</feature>
<dbReference type="PANTHER" id="PTHR32120:SF11">
    <property type="entry name" value="SMALL RIBOSOMAL SUBUNIT BIOGENESIS GTPASE RSGA 1, MITOCHONDRIAL-RELATED"/>
    <property type="match status" value="1"/>
</dbReference>
<comment type="subcellular location">
    <subcellularLocation>
        <location evidence="10">Cytoplasm</location>
    </subcellularLocation>
</comment>
<reference evidence="13 14" key="1">
    <citation type="submission" date="2016-11" db="EMBL/GenBank/DDBJ databases">
        <authorList>
            <person name="Jaros S."/>
            <person name="Januszkiewicz K."/>
            <person name="Wedrychowicz H."/>
        </authorList>
    </citation>
    <scope>NUCLEOTIDE SEQUENCE [LARGE SCALE GENOMIC DNA]</scope>
    <source>
        <strain evidence="13">NCIMB 2154T</strain>
    </source>
</reference>
<dbReference type="InterPro" id="IPR012340">
    <property type="entry name" value="NA-bd_OB-fold"/>
</dbReference>
<evidence type="ECO:0000259" key="11">
    <source>
        <dbReference type="PROSITE" id="PS50936"/>
    </source>
</evidence>
<evidence type="ECO:0000256" key="6">
    <source>
        <dbReference type="ARBA" id="ARBA00022801"/>
    </source>
</evidence>
<feature type="binding site" evidence="10">
    <location>
        <position position="292"/>
    </location>
    <ligand>
        <name>Zn(2+)</name>
        <dbReference type="ChEBI" id="CHEBI:29105"/>
    </ligand>
</feature>
<evidence type="ECO:0000313" key="14">
    <source>
        <dbReference type="Proteomes" id="UP000231564"/>
    </source>
</evidence>
<keyword evidence="9 10" id="KW-0342">GTP-binding</keyword>
<dbReference type="Pfam" id="PF16745">
    <property type="entry name" value="RsgA_N"/>
    <property type="match status" value="1"/>
</dbReference>
<evidence type="ECO:0000256" key="2">
    <source>
        <dbReference type="ARBA" id="ARBA00022517"/>
    </source>
</evidence>
<keyword evidence="6 10" id="KW-0378">Hydrolase</keyword>
<dbReference type="InterPro" id="IPR010914">
    <property type="entry name" value="RsgA_GTPase_dom"/>
</dbReference>
<gene>
    <name evidence="10 13" type="primary">rsgA</name>
    <name evidence="13" type="ORF">MARIT_2629</name>
</gene>
<protein>
    <recommendedName>
        <fullName evidence="10">Small ribosomal subunit biogenesis GTPase RsgA</fullName>
        <ecNumber evidence="10">3.6.1.-</ecNumber>
    </recommendedName>
</protein>
<dbReference type="CDD" id="cd04466">
    <property type="entry name" value="S1_YloQ_GTPase"/>
    <property type="match status" value="1"/>
</dbReference>
<evidence type="ECO:0000313" key="13">
    <source>
        <dbReference type="EMBL" id="SFZ84183.1"/>
    </source>
</evidence>
<dbReference type="CDD" id="cd01854">
    <property type="entry name" value="YjeQ_EngC"/>
    <property type="match status" value="1"/>
</dbReference>
<feature type="binding site" evidence="10">
    <location>
        <position position="294"/>
    </location>
    <ligand>
        <name>Zn(2+)</name>
        <dbReference type="ChEBI" id="CHEBI:29105"/>
    </ligand>
</feature>
<name>A0A2H1ECL0_9FLAO</name>
<comment type="similarity">
    <text evidence="10">Belongs to the TRAFAC class YlqF/YawG GTPase family. RsgA subfamily.</text>
</comment>
<dbReference type="GO" id="GO:0046872">
    <property type="term" value="F:metal ion binding"/>
    <property type="evidence" value="ECO:0007669"/>
    <property type="project" value="UniProtKB-KW"/>
</dbReference>
<dbReference type="GO" id="GO:0019843">
    <property type="term" value="F:rRNA binding"/>
    <property type="evidence" value="ECO:0007669"/>
    <property type="project" value="UniProtKB-KW"/>
</dbReference>
<keyword evidence="8 10" id="KW-0694">RNA-binding</keyword>
<comment type="function">
    <text evidence="10">One of several proteins that assist in the late maturation steps of the functional core of the 30S ribosomal subunit. Helps release RbfA from mature subunits. May play a role in the assembly of ribosomal proteins into the subunit. Circularly permuted GTPase that catalyzes slow GTP hydrolysis, GTPase activity is stimulated by the 30S ribosomal subunit.</text>
</comment>
<dbReference type="GO" id="GO:0042274">
    <property type="term" value="P:ribosomal small subunit biogenesis"/>
    <property type="evidence" value="ECO:0007669"/>
    <property type="project" value="UniProtKB-UniRule"/>
</dbReference>
<keyword evidence="7 10" id="KW-0862">Zinc</keyword>
<comment type="cofactor">
    <cofactor evidence="10">
        <name>Zn(2+)</name>
        <dbReference type="ChEBI" id="CHEBI:29105"/>
    </cofactor>
    <text evidence="10">Binds 1 zinc ion per subunit.</text>
</comment>
<keyword evidence="4 10" id="KW-0699">rRNA-binding</keyword>
<dbReference type="EMBL" id="LT634361">
    <property type="protein sequence ID" value="SFZ84183.1"/>
    <property type="molecule type" value="Genomic_DNA"/>
</dbReference>
<evidence type="ECO:0000256" key="10">
    <source>
        <dbReference type="HAMAP-Rule" id="MF_01820"/>
    </source>
</evidence>
<dbReference type="PANTHER" id="PTHR32120">
    <property type="entry name" value="SMALL RIBOSOMAL SUBUNIT BIOGENESIS GTPASE RSGA"/>
    <property type="match status" value="1"/>
</dbReference>
<dbReference type="SUPFAM" id="SSF52540">
    <property type="entry name" value="P-loop containing nucleoside triphosphate hydrolases"/>
    <property type="match status" value="1"/>
</dbReference>
<evidence type="ECO:0000259" key="12">
    <source>
        <dbReference type="PROSITE" id="PS51721"/>
    </source>
</evidence>
<keyword evidence="5 10" id="KW-0547">Nucleotide-binding</keyword>
<feature type="binding site" evidence="10">
    <location>
        <begin position="151"/>
        <end position="154"/>
    </location>
    <ligand>
        <name>GTP</name>
        <dbReference type="ChEBI" id="CHEBI:37565"/>
    </ligand>
</feature>
<dbReference type="Proteomes" id="UP000231564">
    <property type="component" value="Chromosome MARIT"/>
</dbReference>
<organism evidence="13 14">
    <name type="scientific">Tenacibaculum maritimum NCIMB 2154</name>
    <dbReference type="NCBI Taxonomy" id="1349785"/>
    <lineage>
        <taxon>Bacteria</taxon>
        <taxon>Pseudomonadati</taxon>
        <taxon>Bacteroidota</taxon>
        <taxon>Flavobacteriia</taxon>
        <taxon>Flavobacteriales</taxon>
        <taxon>Flavobacteriaceae</taxon>
        <taxon>Tenacibaculum</taxon>
    </lineage>
</organism>
<dbReference type="AlphaFoldDB" id="A0A2H1ECL0"/>